<evidence type="ECO:0000313" key="1">
    <source>
        <dbReference type="EMBL" id="KOB51758.1"/>
    </source>
</evidence>
<organism evidence="1 2">
    <name type="scientific">Operophtera brumata</name>
    <name type="common">Winter moth</name>
    <name type="synonym">Phalaena brumata</name>
    <dbReference type="NCBI Taxonomy" id="104452"/>
    <lineage>
        <taxon>Eukaryota</taxon>
        <taxon>Metazoa</taxon>
        <taxon>Ecdysozoa</taxon>
        <taxon>Arthropoda</taxon>
        <taxon>Hexapoda</taxon>
        <taxon>Insecta</taxon>
        <taxon>Pterygota</taxon>
        <taxon>Neoptera</taxon>
        <taxon>Endopterygota</taxon>
        <taxon>Lepidoptera</taxon>
        <taxon>Glossata</taxon>
        <taxon>Ditrysia</taxon>
        <taxon>Geometroidea</taxon>
        <taxon>Geometridae</taxon>
        <taxon>Larentiinae</taxon>
        <taxon>Operophtera</taxon>
    </lineage>
</organism>
<name>A0A0L7K243_OPEBR</name>
<dbReference type="Proteomes" id="UP000037510">
    <property type="component" value="Unassembled WGS sequence"/>
</dbReference>
<feature type="non-terminal residue" evidence="1">
    <location>
        <position position="83"/>
    </location>
</feature>
<sequence>MEFIGSDTDEEPPKRPQLHIVTPWINTDADFSHIQAWSKEAALSASPACTVWRRNGAGLALAAQLLTLLAWVLDTRLPHALSL</sequence>
<proteinExistence type="predicted"/>
<dbReference type="EMBL" id="JTDY01022057">
    <property type="protein sequence ID" value="KOB51758.1"/>
    <property type="molecule type" value="Genomic_DNA"/>
</dbReference>
<protein>
    <submittedName>
        <fullName evidence="1">Putative beclin 1-associated autophagy-related key regulator-like protein</fullName>
    </submittedName>
</protein>
<keyword evidence="2" id="KW-1185">Reference proteome</keyword>
<comment type="caution">
    <text evidence="1">The sequence shown here is derived from an EMBL/GenBank/DDBJ whole genome shotgun (WGS) entry which is preliminary data.</text>
</comment>
<reference evidence="1 2" key="1">
    <citation type="journal article" date="2015" name="Genome Biol. Evol.">
        <title>The genome of winter moth (Operophtera brumata) provides a genomic perspective on sexual dimorphism and phenology.</title>
        <authorList>
            <person name="Derks M.F."/>
            <person name="Smit S."/>
            <person name="Salis L."/>
            <person name="Schijlen E."/>
            <person name="Bossers A."/>
            <person name="Mateman C."/>
            <person name="Pijl A.S."/>
            <person name="de Ridder D."/>
            <person name="Groenen M.A."/>
            <person name="Visser M.E."/>
            <person name="Megens H.J."/>
        </authorList>
    </citation>
    <scope>NUCLEOTIDE SEQUENCE [LARGE SCALE GENOMIC DNA]</scope>
    <source>
        <strain evidence="1">WM2013NL</strain>
        <tissue evidence="1">Head and thorax</tissue>
    </source>
</reference>
<dbReference type="AlphaFoldDB" id="A0A0L7K243"/>
<accession>A0A0L7K243</accession>
<evidence type="ECO:0000313" key="2">
    <source>
        <dbReference type="Proteomes" id="UP000037510"/>
    </source>
</evidence>
<gene>
    <name evidence="1" type="ORF">OBRU01_27302</name>
</gene>